<sequence length="397" mass="45096">MKLPTLLLVIIGMIATQVSVTEAEAILIIIIHDVEYNTSSRITGMLKDGPSISYKLNNWPLPSRQDSPNDLSQSGDHYDMREQCIGSEAEIQILKDAMERTVKYVERHVGNIFSFDAHVGLQVLEGEHAYAKKRGQSNSTLPARVKPLIEQINTQAIIAINDKLTKQAAKIITKHENLFARDFSDWKNPDILVKRRSDFPNVGQDPETVWITLNTQCIAALLNNCDVPYTCERTYLKDQPQSQYMLTHQALYLLFARKTNCDTKRPELFGNVDSSLESQCGKMLLEAELLAQNAFPAWGKDLFAEYVFICGQAGYPNFLRKDWIQEILSWQSKSEYGCFLNPELNADYRTTEVRILREETEQEREIGVKSEEICYSHLTSTSLSALAMRLGCILDNC</sequence>
<dbReference type="OrthoDB" id="5949187at2759"/>
<evidence type="ECO:0000313" key="3">
    <source>
        <dbReference type="Proteomes" id="UP000198287"/>
    </source>
</evidence>
<dbReference type="AlphaFoldDB" id="A0A226DP63"/>
<dbReference type="GO" id="GO:0016020">
    <property type="term" value="C:membrane"/>
    <property type="evidence" value="ECO:0007669"/>
    <property type="project" value="TreeGrafter"/>
</dbReference>
<dbReference type="GO" id="GO:0005829">
    <property type="term" value="C:cytosol"/>
    <property type="evidence" value="ECO:0007669"/>
    <property type="project" value="TreeGrafter"/>
</dbReference>
<dbReference type="STRING" id="158441.A0A226DP63"/>
<dbReference type="Proteomes" id="UP000198287">
    <property type="component" value="Unassembled WGS sequence"/>
</dbReference>
<keyword evidence="3" id="KW-1185">Reference proteome</keyword>
<dbReference type="PANTHER" id="PTHR33539:SF1">
    <property type="entry name" value="UPF0764 PROTEIN C16ORF89"/>
    <property type="match status" value="1"/>
</dbReference>
<proteinExistence type="predicted"/>
<reference evidence="2 3" key="1">
    <citation type="submission" date="2015-12" db="EMBL/GenBank/DDBJ databases">
        <title>The genome of Folsomia candida.</title>
        <authorList>
            <person name="Faddeeva A."/>
            <person name="Derks M.F."/>
            <person name="Anvar Y."/>
            <person name="Smit S."/>
            <person name="Van Straalen N."/>
            <person name="Roelofs D."/>
        </authorList>
    </citation>
    <scope>NUCLEOTIDE SEQUENCE [LARGE SCALE GENOMIC DNA]</scope>
    <source>
        <strain evidence="2 3">VU population</strain>
        <tissue evidence="2">Whole body</tissue>
    </source>
</reference>
<dbReference type="InterPro" id="IPR031751">
    <property type="entry name" value="DUF4735"/>
</dbReference>
<protein>
    <submittedName>
        <fullName evidence="2">Uncharacterized protein</fullName>
    </submittedName>
</protein>
<evidence type="ECO:0000313" key="2">
    <source>
        <dbReference type="EMBL" id="OXA46999.1"/>
    </source>
</evidence>
<dbReference type="Pfam" id="PF15882">
    <property type="entry name" value="DUF4735"/>
    <property type="match status" value="1"/>
</dbReference>
<feature type="chain" id="PRO_5012081790" evidence="1">
    <location>
        <begin position="24"/>
        <end position="397"/>
    </location>
</feature>
<organism evidence="2 3">
    <name type="scientific">Folsomia candida</name>
    <name type="common">Springtail</name>
    <dbReference type="NCBI Taxonomy" id="158441"/>
    <lineage>
        <taxon>Eukaryota</taxon>
        <taxon>Metazoa</taxon>
        <taxon>Ecdysozoa</taxon>
        <taxon>Arthropoda</taxon>
        <taxon>Hexapoda</taxon>
        <taxon>Collembola</taxon>
        <taxon>Entomobryomorpha</taxon>
        <taxon>Isotomoidea</taxon>
        <taxon>Isotomidae</taxon>
        <taxon>Proisotominae</taxon>
        <taxon>Folsomia</taxon>
    </lineage>
</organism>
<comment type="caution">
    <text evidence="2">The sequence shown here is derived from an EMBL/GenBank/DDBJ whole genome shotgun (WGS) entry which is preliminary data.</text>
</comment>
<dbReference type="EMBL" id="LNIX01000014">
    <property type="protein sequence ID" value="OXA46999.1"/>
    <property type="molecule type" value="Genomic_DNA"/>
</dbReference>
<name>A0A226DP63_FOLCA</name>
<feature type="signal peptide" evidence="1">
    <location>
        <begin position="1"/>
        <end position="23"/>
    </location>
</feature>
<accession>A0A226DP63</accession>
<evidence type="ECO:0000256" key="1">
    <source>
        <dbReference type="SAM" id="SignalP"/>
    </source>
</evidence>
<gene>
    <name evidence="2" type="ORF">Fcan01_18135</name>
</gene>
<dbReference type="PANTHER" id="PTHR33539">
    <property type="entry name" value="UPF0764 PROTEIN C16ORF89"/>
    <property type="match status" value="1"/>
</dbReference>
<keyword evidence="1" id="KW-0732">Signal</keyword>